<gene>
    <name evidence="1" type="ORF">FZ041_10625</name>
</gene>
<dbReference type="InterPro" id="IPR019057">
    <property type="entry name" value="Restrct_endonuc_II_Eco47II"/>
</dbReference>
<evidence type="ECO:0000313" key="2">
    <source>
        <dbReference type="Proteomes" id="UP000322783"/>
    </source>
</evidence>
<dbReference type="RefSeq" id="WP_149189535.1">
    <property type="nucleotide sequence ID" value="NZ_VTOZ01000023.1"/>
</dbReference>
<dbReference type="EMBL" id="VTOZ01000023">
    <property type="protein sequence ID" value="TYZ27689.1"/>
    <property type="molecule type" value="Genomic_DNA"/>
</dbReference>
<organism evidence="1 2">
    <name type="scientific">Selenomonas caprae</name>
    <dbReference type="NCBI Taxonomy" id="2606905"/>
    <lineage>
        <taxon>Bacteria</taxon>
        <taxon>Bacillati</taxon>
        <taxon>Bacillota</taxon>
        <taxon>Negativicutes</taxon>
        <taxon>Selenomonadales</taxon>
        <taxon>Selenomonadaceae</taxon>
        <taxon>Selenomonas</taxon>
    </lineage>
</organism>
<keyword evidence="1" id="KW-0255">Endonuclease</keyword>
<sequence>MSDNRKYVSFMEDEKLLAAIERLYNRYQKAFSEASLKKLNKNIIDPFKFQFDTEFIHGGNAEATIDSEAFRQSDKSIANAIGEFQQELLGAIDGFEESPDLPCDVRKKDNSIFAEVKNKHNTMNVRSAAGVYEELTGLAKAYPKAMCYLVEIIAKHSTDKIWSVTVNEMKQEHPRIHEISADKFYALATGKENALLELTQALPIAISDFMKAKGKKPIGQQGAKASAYQELCQLAEKDGNNLTSQMYKLALPEYMGFGK</sequence>
<dbReference type="AlphaFoldDB" id="A0A5D6WKT1"/>
<accession>A0A5D6WKT1</accession>
<reference evidence="1 2" key="1">
    <citation type="submission" date="2019-08" db="EMBL/GenBank/DDBJ databases">
        <title>Selenomonas sp. mPRGC5 and Selenomonas sp. mPRGC8 isolated from ruminal fluid of dairy goat (Capra hircus).</title>
        <authorList>
            <person name="Poothong S."/>
            <person name="Nuengjamnong C."/>
            <person name="Tanasupawat S."/>
        </authorList>
    </citation>
    <scope>NUCLEOTIDE SEQUENCE [LARGE SCALE GENOMIC DNA]</scope>
    <source>
        <strain evidence="2">mPRGC8</strain>
    </source>
</reference>
<dbReference type="GO" id="GO:0009307">
    <property type="term" value="P:DNA restriction-modification system"/>
    <property type="evidence" value="ECO:0007669"/>
    <property type="project" value="InterPro"/>
</dbReference>
<keyword evidence="1" id="KW-0540">Nuclease</keyword>
<protein>
    <submittedName>
        <fullName evidence="1">Eco47II family restriction endonuclease</fullName>
    </submittedName>
</protein>
<dbReference type="GO" id="GO:0003677">
    <property type="term" value="F:DNA binding"/>
    <property type="evidence" value="ECO:0007669"/>
    <property type="project" value="InterPro"/>
</dbReference>
<comment type="caution">
    <text evidence="1">The sequence shown here is derived from an EMBL/GenBank/DDBJ whole genome shotgun (WGS) entry which is preliminary data.</text>
</comment>
<dbReference type="GO" id="GO:0009036">
    <property type="term" value="F:type II site-specific deoxyribonuclease activity"/>
    <property type="evidence" value="ECO:0007669"/>
    <property type="project" value="InterPro"/>
</dbReference>
<evidence type="ECO:0000313" key="1">
    <source>
        <dbReference type="EMBL" id="TYZ27689.1"/>
    </source>
</evidence>
<dbReference type="Pfam" id="PF09553">
    <property type="entry name" value="RE_Eco47II"/>
    <property type="match status" value="1"/>
</dbReference>
<name>A0A5D6WKT1_9FIRM</name>
<keyword evidence="2" id="KW-1185">Reference proteome</keyword>
<dbReference type="Proteomes" id="UP000322783">
    <property type="component" value="Unassembled WGS sequence"/>
</dbReference>
<keyword evidence="1" id="KW-0378">Hydrolase</keyword>
<proteinExistence type="predicted"/>